<dbReference type="PRINTS" id="PR00420">
    <property type="entry name" value="RNGMNOXGNASE"/>
</dbReference>
<protein>
    <submittedName>
        <fullName evidence="2">FAD-dependent oxidoreductase</fullName>
    </submittedName>
</protein>
<dbReference type="InterPro" id="IPR002938">
    <property type="entry name" value="FAD-bd"/>
</dbReference>
<dbReference type="SUPFAM" id="SSF51905">
    <property type="entry name" value="FAD/NAD(P)-binding domain"/>
    <property type="match status" value="1"/>
</dbReference>
<dbReference type="RefSeq" id="WP_187688358.1">
    <property type="nucleotide sequence ID" value="NZ_AP023396.1"/>
</dbReference>
<sequence length="473" mass="50684">MDDVAAAAAERADVVVVGARCAGAATATTLARAGRTVIALDSARFPSDTLSTHLLWPSGVAELRRLGALAAVTDLGAPRLTRAYAGGAGHHIATGFPAVDGIDYAMCVRRIGLDDALVRTAAAAGAEIRERCRVTDIVWDGERCVGVRYTDPSGAAAEIRARLVVGADGRRSTVARLVGAAHPFAAERSGRDCLFAYWRDDATGWRRVAAQWRSGADLGTAFPCDDGLLLCLVQPPADPEQRPGAAEKRYAAAIERIPELAARLAGCERVGRVRSATGLSSYFRRSSGPGWALPGDAGHFKDPVTAQGIRDALHYGRLLGEAVAPVLDDTARLDRALSAWERRRVRECRDIYHWTNRLARGEAMRPLEIELYRAATRDPALSELVTGIFSRTRRPGELNAPARSARLVASALWRGRHDPVPVVADVARQVRDNAAEWFTTHTTLSSGPLQGLSHHAASLPFRSPSASPGEDHA</sequence>
<dbReference type="Pfam" id="PF01494">
    <property type="entry name" value="FAD_binding_3"/>
    <property type="match status" value="1"/>
</dbReference>
<dbReference type="Proteomes" id="UP000516173">
    <property type="component" value="Chromosome"/>
</dbReference>
<dbReference type="AlphaFoldDB" id="A0A7G1KJ74"/>
<feature type="domain" description="FAD-binding" evidence="1">
    <location>
        <begin position="12"/>
        <end position="344"/>
    </location>
</feature>
<gene>
    <name evidence="2" type="ORF">NWFMUON74_29800</name>
</gene>
<proteinExistence type="predicted"/>
<evidence type="ECO:0000313" key="2">
    <source>
        <dbReference type="EMBL" id="BCK55208.1"/>
    </source>
</evidence>
<dbReference type="InterPro" id="IPR050407">
    <property type="entry name" value="Geranylgeranyl_reductase"/>
</dbReference>
<accession>A0A7G1KJ74</accession>
<dbReference type="EMBL" id="AP023396">
    <property type="protein sequence ID" value="BCK55208.1"/>
    <property type="molecule type" value="Genomic_DNA"/>
</dbReference>
<dbReference type="Gene3D" id="3.50.50.60">
    <property type="entry name" value="FAD/NAD(P)-binding domain"/>
    <property type="match status" value="1"/>
</dbReference>
<keyword evidence="3" id="KW-1185">Reference proteome</keyword>
<dbReference type="GO" id="GO:0071949">
    <property type="term" value="F:FAD binding"/>
    <property type="evidence" value="ECO:0007669"/>
    <property type="project" value="InterPro"/>
</dbReference>
<evidence type="ECO:0000259" key="1">
    <source>
        <dbReference type="Pfam" id="PF01494"/>
    </source>
</evidence>
<reference evidence="2 3" key="1">
    <citation type="submission" date="2020-08" db="EMBL/GenBank/DDBJ databases">
        <title>Genome Sequencing of Nocardia wallacei strain FMUON74 and assembly.</title>
        <authorList>
            <person name="Toyokawa M."/>
            <person name="Uesaka K."/>
        </authorList>
    </citation>
    <scope>NUCLEOTIDE SEQUENCE [LARGE SCALE GENOMIC DNA]</scope>
    <source>
        <strain evidence="2 3">FMUON74</strain>
    </source>
</reference>
<evidence type="ECO:0000313" key="3">
    <source>
        <dbReference type="Proteomes" id="UP000516173"/>
    </source>
</evidence>
<dbReference type="InterPro" id="IPR036188">
    <property type="entry name" value="FAD/NAD-bd_sf"/>
</dbReference>
<dbReference type="PANTHER" id="PTHR42685:SF22">
    <property type="entry name" value="CONDITIONED MEDIUM FACTOR RECEPTOR 1"/>
    <property type="match status" value="1"/>
</dbReference>
<dbReference type="GeneID" id="80347529"/>
<organism evidence="2 3">
    <name type="scientific">Nocardia wallacei</name>
    <dbReference type="NCBI Taxonomy" id="480035"/>
    <lineage>
        <taxon>Bacteria</taxon>
        <taxon>Bacillati</taxon>
        <taxon>Actinomycetota</taxon>
        <taxon>Actinomycetes</taxon>
        <taxon>Mycobacteriales</taxon>
        <taxon>Nocardiaceae</taxon>
        <taxon>Nocardia</taxon>
    </lineage>
</organism>
<dbReference type="KEGG" id="nwl:NWFMUON74_29800"/>
<name>A0A7G1KJ74_9NOCA</name>
<dbReference type="PANTHER" id="PTHR42685">
    <property type="entry name" value="GERANYLGERANYL DIPHOSPHATE REDUCTASE"/>
    <property type="match status" value="1"/>
</dbReference>